<reference evidence="5" key="1">
    <citation type="submission" date="2017-05" db="EMBL/GenBank/DDBJ databases">
        <title>Complete and WGS of Bordetella genogroups.</title>
        <authorList>
            <person name="Spilker T."/>
            <person name="Lipuma J."/>
        </authorList>
    </citation>
    <scope>NUCLEOTIDE SEQUENCE</scope>
    <source>
        <strain evidence="5">AU21707</strain>
    </source>
</reference>
<keyword evidence="1 3" id="KW-0732">Signal</keyword>
<dbReference type="PANTHER" id="PTHR47637:SF1">
    <property type="entry name" value="CHAPERONE SURA"/>
    <property type="match status" value="1"/>
</dbReference>
<accession>A0A261RQ09</accession>
<comment type="caution">
    <text evidence="5">The sequence shown here is derived from an EMBL/GenBank/DDBJ whole genome shotgun (WGS) entry which is preliminary data.</text>
</comment>
<dbReference type="AlphaFoldDB" id="A0A261RQ09"/>
<feature type="chain" id="PRO_5013147895" description="PpiC domain-containing protein" evidence="3">
    <location>
        <begin position="25"/>
        <end position="315"/>
    </location>
</feature>
<dbReference type="PROSITE" id="PS50198">
    <property type="entry name" value="PPIC_PPIASE_2"/>
    <property type="match status" value="1"/>
</dbReference>
<dbReference type="Proteomes" id="UP000216857">
    <property type="component" value="Unassembled WGS sequence"/>
</dbReference>
<protein>
    <recommendedName>
        <fullName evidence="4">PpiC domain-containing protein</fullName>
    </recommendedName>
</protein>
<dbReference type="InterPro" id="IPR027304">
    <property type="entry name" value="Trigger_fact/SurA_dom_sf"/>
</dbReference>
<dbReference type="GO" id="GO:0003755">
    <property type="term" value="F:peptidyl-prolyl cis-trans isomerase activity"/>
    <property type="evidence" value="ECO:0007669"/>
    <property type="project" value="UniProtKB-KW"/>
</dbReference>
<evidence type="ECO:0000259" key="4">
    <source>
        <dbReference type="PROSITE" id="PS50198"/>
    </source>
</evidence>
<keyword evidence="6" id="KW-1185">Reference proteome</keyword>
<dbReference type="OrthoDB" id="5706698at2"/>
<organism evidence="5 6">
    <name type="scientific">Bordetella genomosp. 9</name>
    <dbReference type="NCBI Taxonomy" id="1416803"/>
    <lineage>
        <taxon>Bacteria</taxon>
        <taxon>Pseudomonadati</taxon>
        <taxon>Pseudomonadota</taxon>
        <taxon>Betaproteobacteria</taxon>
        <taxon>Burkholderiales</taxon>
        <taxon>Alcaligenaceae</taxon>
        <taxon>Bordetella</taxon>
    </lineage>
</organism>
<dbReference type="EMBL" id="NEVJ01000001">
    <property type="protein sequence ID" value="OZI26762.1"/>
    <property type="molecule type" value="Genomic_DNA"/>
</dbReference>
<dbReference type="Gene3D" id="3.10.50.40">
    <property type="match status" value="1"/>
</dbReference>
<dbReference type="SUPFAM" id="SSF109998">
    <property type="entry name" value="Triger factor/SurA peptide-binding domain-like"/>
    <property type="match status" value="1"/>
</dbReference>
<keyword evidence="2" id="KW-0697">Rotamase</keyword>
<sequence length="315" mass="33891">MKNHTYGWIAAAAICMACAAQAQAADAAKPAAKASSTADSSDSAVVARMGTVEVLRGEVQAMLNALTPQARAQVKANRSLLDNMVRGRLAEKALLQQAQSQNWAQRPEVKAQIEAATRELVFRSYLASVSTVPADYPSDKELSAAYERTKSNWVEPAMYRVAQIFLAAPANDTAAVARARKQADDVAKQAQGPKADFTALMRKYSQDAGAQQGGDTGMIPLGQLLPEMRPVVATMRKGQVSAPVQSLQGFHILKLVDERPQQAATYAQVRDRLRQGMRQERQQQSAQAYLQGLLDKQSVTVDGAALGAVLDAAPR</sequence>
<feature type="signal peptide" evidence="3">
    <location>
        <begin position="1"/>
        <end position="24"/>
    </location>
</feature>
<name>A0A261RQ09_9BORD</name>
<dbReference type="InterPro" id="IPR050280">
    <property type="entry name" value="OMP_Chaperone_SurA"/>
</dbReference>
<evidence type="ECO:0000256" key="1">
    <source>
        <dbReference type="ARBA" id="ARBA00022729"/>
    </source>
</evidence>
<dbReference type="Pfam" id="PF00639">
    <property type="entry name" value="Rotamase"/>
    <property type="match status" value="1"/>
</dbReference>
<dbReference type="SUPFAM" id="SSF54534">
    <property type="entry name" value="FKBP-like"/>
    <property type="match status" value="1"/>
</dbReference>
<feature type="domain" description="PpiC" evidence="4">
    <location>
        <begin position="156"/>
        <end position="257"/>
    </location>
</feature>
<dbReference type="InterPro" id="IPR000297">
    <property type="entry name" value="PPIase_PpiC"/>
</dbReference>
<keyword evidence="2" id="KW-0413">Isomerase</keyword>
<dbReference type="RefSeq" id="WP_094845855.1">
    <property type="nucleotide sequence ID" value="NZ_NEVJ01000001.1"/>
</dbReference>
<evidence type="ECO:0000256" key="3">
    <source>
        <dbReference type="SAM" id="SignalP"/>
    </source>
</evidence>
<dbReference type="InterPro" id="IPR046357">
    <property type="entry name" value="PPIase_dom_sf"/>
</dbReference>
<dbReference type="PANTHER" id="PTHR47637">
    <property type="entry name" value="CHAPERONE SURA"/>
    <property type="match status" value="1"/>
</dbReference>
<evidence type="ECO:0000256" key="2">
    <source>
        <dbReference type="PROSITE-ProRule" id="PRU00278"/>
    </source>
</evidence>
<evidence type="ECO:0000313" key="5">
    <source>
        <dbReference type="EMBL" id="OZI26762.1"/>
    </source>
</evidence>
<evidence type="ECO:0000313" key="6">
    <source>
        <dbReference type="Proteomes" id="UP000216857"/>
    </source>
</evidence>
<gene>
    <name evidence="5" type="ORF">CAL26_05430</name>
</gene>
<proteinExistence type="predicted"/>